<feature type="region of interest" description="Disordered" evidence="1">
    <location>
        <begin position="1"/>
        <end position="23"/>
    </location>
</feature>
<accession>A0A183HNF7</accession>
<reference evidence="3 4" key="2">
    <citation type="submission" date="2018-11" db="EMBL/GenBank/DDBJ databases">
        <authorList>
            <consortium name="Pathogen Informatics"/>
        </authorList>
    </citation>
    <scope>NUCLEOTIDE SEQUENCE [LARGE SCALE GENOMIC DNA]</scope>
</reference>
<sequence>MLSFGNVERGQKGNRNNKVENSGCSKKKKMLNIPRQNWWELFIIFVYFFHIHHLPIIILLFFLRRRNIKCLESIENRSKSILESDEEPDAFDTNEQSSSSSIRERFNTLQDTMAKVQNTMDFIASLLERIRK</sequence>
<evidence type="ECO:0000313" key="3">
    <source>
        <dbReference type="EMBL" id="VDO58397.1"/>
    </source>
</evidence>
<proteinExistence type="predicted"/>
<evidence type="ECO:0000256" key="2">
    <source>
        <dbReference type="SAM" id="Phobius"/>
    </source>
</evidence>
<evidence type="ECO:0000256" key="1">
    <source>
        <dbReference type="SAM" id="MobiDB-lite"/>
    </source>
</evidence>
<keyword evidence="4" id="KW-1185">Reference proteome</keyword>
<evidence type="ECO:0000313" key="5">
    <source>
        <dbReference type="WBParaSite" id="OFLC_0000901801-mRNA-1"/>
    </source>
</evidence>
<keyword evidence="2" id="KW-0472">Membrane</keyword>
<protein>
    <submittedName>
        <fullName evidence="3 5">Uncharacterized protein</fullName>
    </submittedName>
</protein>
<name>A0A183HNF7_9BILA</name>
<keyword evidence="2" id="KW-0812">Transmembrane</keyword>
<dbReference type="AlphaFoldDB" id="A0A183HNF7"/>
<dbReference type="STRING" id="387005.A0A183HNF7"/>
<reference evidence="5" key="1">
    <citation type="submission" date="2016-06" db="UniProtKB">
        <authorList>
            <consortium name="WormBaseParasite"/>
        </authorList>
    </citation>
    <scope>IDENTIFICATION</scope>
</reference>
<dbReference type="Proteomes" id="UP000267606">
    <property type="component" value="Unassembled WGS sequence"/>
</dbReference>
<organism evidence="5">
    <name type="scientific">Onchocerca flexuosa</name>
    <dbReference type="NCBI Taxonomy" id="387005"/>
    <lineage>
        <taxon>Eukaryota</taxon>
        <taxon>Metazoa</taxon>
        <taxon>Ecdysozoa</taxon>
        <taxon>Nematoda</taxon>
        <taxon>Chromadorea</taxon>
        <taxon>Rhabditida</taxon>
        <taxon>Spirurina</taxon>
        <taxon>Spiruromorpha</taxon>
        <taxon>Filarioidea</taxon>
        <taxon>Onchocercidae</taxon>
        <taxon>Onchocerca</taxon>
    </lineage>
</organism>
<dbReference type="EMBL" id="UZAJ01010665">
    <property type="protein sequence ID" value="VDO58397.1"/>
    <property type="molecule type" value="Genomic_DNA"/>
</dbReference>
<gene>
    <name evidence="3" type="ORF">OFLC_LOCUS9018</name>
</gene>
<evidence type="ECO:0000313" key="4">
    <source>
        <dbReference type="Proteomes" id="UP000267606"/>
    </source>
</evidence>
<feature type="transmembrane region" description="Helical" evidence="2">
    <location>
        <begin position="38"/>
        <end position="63"/>
    </location>
</feature>
<dbReference type="WBParaSite" id="OFLC_0000901801-mRNA-1">
    <property type="protein sequence ID" value="OFLC_0000901801-mRNA-1"/>
    <property type="gene ID" value="OFLC_0000901801"/>
</dbReference>
<feature type="compositionally biased region" description="Polar residues" evidence="1">
    <location>
        <begin position="13"/>
        <end position="23"/>
    </location>
</feature>
<keyword evidence="2" id="KW-1133">Transmembrane helix</keyword>